<dbReference type="AlphaFoldDB" id="A0A3Q9JLQ4"/>
<dbReference type="SUPFAM" id="SSF47729">
    <property type="entry name" value="IHF-like DNA-binding proteins"/>
    <property type="match status" value="1"/>
</dbReference>
<accession>A0A3Q9JLQ4</accession>
<comment type="function">
    <text evidence="1">Histone-like DNA-binding protein which is capable of wrapping DNA to stabilize it, and thus to prevent its denaturation under extreme environmental conditions.</text>
</comment>
<evidence type="ECO:0000256" key="2">
    <source>
        <dbReference type="ARBA" id="ARBA00010529"/>
    </source>
</evidence>
<reference evidence="9" key="1">
    <citation type="submission" date="2018-06" db="EMBL/GenBank/DDBJ databases">
        <title>Complete genome of Pseudomonas insecticola strain QZS01.</title>
        <authorList>
            <person name="Wang J."/>
            <person name="Su Q."/>
        </authorList>
    </citation>
    <scope>NUCLEOTIDE SEQUENCE [LARGE SCALE GENOMIC DNA]</scope>
    <source>
        <strain evidence="9">QZS01</strain>
    </source>
</reference>
<dbReference type="GO" id="GO:0030261">
    <property type="term" value="P:chromosome condensation"/>
    <property type="evidence" value="ECO:0007669"/>
    <property type="project" value="UniProtKB-KW"/>
</dbReference>
<name>A0A3Q9JLQ4_9GAMM</name>
<evidence type="ECO:0000256" key="6">
    <source>
        <dbReference type="RuleBase" id="RU003939"/>
    </source>
</evidence>
<dbReference type="KEGG" id="emo:DM558_07325"/>
<dbReference type="GO" id="GO:0003677">
    <property type="term" value="F:DNA binding"/>
    <property type="evidence" value="ECO:0007669"/>
    <property type="project" value="UniProtKB-KW"/>
</dbReference>
<comment type="similarity">
    <text evidence="2 6">Belongs to the bacterial histone-like protein family.</text>
</comment>
<dbReference type="InterPro" id="IPR010992">
    <property type="entry name" value="IHF-like_DNA-bd_dom_sf"/>
</dbReference>
<comment type="subunit">
    <text evidence="3">Heterodimer of an alpha and a beta chain.</text>
</comment>
<evidence type="ECO:0000256" key="1">
    <source>
        <dbReference type="ARBA" id="ARBA00003819"/>
    </source>
</evidence>
<evidence type="ECO:0000313" key="9">
    <source>
        <dbReference type="Proteomes" id="UP000273143"/>
    </source>
</evidence>
<organism evidence="8 9">
    <name type="scientific">Entomomonas moraniae</name>
    <dbReference type="NCBI Taxonomy" id="2213226"/>
    <lineage>
        <taxon>Bacteria</taxon>
        <taxon>Pseudomonadati</taxon>
        <taxon>Pseudomonadota</taxon>
        <taxon>Gammaproteobacteria</taxon>
        <taxon>Pseudomonadales</taxon>
        <taxon>Pseudomonadaceae</taxon>
        <taxon>Entomomonas</taxon>
    </lineage>
</organism>
<dbReference type="PANTHER" id="PTHR33175:SF3">
    <property type="entry name" value="DNA-BINDING PROTEIN HU-BETA"/>
    <property type="match status" value="1"/>
</dbReference>
<dbReference type="Gene3D" id="4.10.520.10">
    <property type="entry name" value="IHF-like DNA-binding proteins"/>
    <property type="match status" value="1"/>
</dbReference>
<dbReference type="RefSeq" id="WP_127163076.1">
    <property type="nucleotide sequence ID" value="NZ_CP029822.1"/>
</dbReference>
<gene>
    <name evidence="8" type="ORF">DM558_07325</name>
</gene>
<dbReference type="PANTHER" id="PTHR33175">
    <property type="entry name" value="DNA-BINDING PROTEIN HU"/>
    <property type="match status" value="1"/>
</dbReference>
<dbReference type="InterPro" id="IPR000119">
    <property type="entry name" value="Hist_DNA-bd"/>
</dbReference>
<evidence type="ECO:0000256" key="5">
    <source>
        <dbReference type="ARBA" id="ARBA00023125"/>
    </source>
</evidence>
<dbReference type="SMART" id="SM00411">
    <property type="entry name" value="BHL"/>
    <property type="match status" value="1"/>
</dbReference>
<dbReference type="Pfam" id="PF00216">
    <property type="entry name" value="Bac_DNA_binding"/>
    <property type="match status" value="1"/>
</dbReference>
<dbReference type="CDD" id="cd13831">
    <property type="entry name" value="HU"/>
    <property type="match status" value="1"/>
</dbReference>
<evidence type="ECO:0000256" key="3">
    <source>
        <dbReference type="ARBA" id="ARBA00011870"/>
    </source>
</evidence>
<keyword evidence="4" id="KW-0226">DNA condensation</keyword>
<evidence type="ECO:0000256" key="4">
    <source>
        <dbReference type="ARBA" id="ARBA00023067"/>
    </source>
</evidence>
<dbReference type="Proteomes" id="UP000273143">
    <property type="component" value="Chromosome"/>
</dbReference>
<sequence>MNKAELVNAIASKAEITQTEANKVLNALLETVTETLKKEESIVLVGFGTFEVKARAARVARNLRTGEPMNIPAKKVPSFRAGKGLKEAVNQAKKPAKKAKK</sequence>
<keyword evidence="9" id="KW-1185">Reference proteome</keyword>
<dbReference type="GO" id="GO:0005829">
    <property type="term" value="C:cytosol"/>
    <property type="evidence" value="ECO:0007669"/>
    <property type="project" value="TreeGrafter"/>
</dbReference>
<evidence type="ECO:0000256" key="7">
    <source>
        <dbReference type="SAM" id="MobiDB-lite"/>
    </source>
</evidence>
<dbReference type="EMBL" id="CP029822">
    <property type="protein sequence ID" value="AZS50601.1"/>
    <property type="molecule type" value="Genomic_DNA"/>
</dbReference>
<evidence type="ECO:0000313" key="8">
    <source>
        <dbReference type="EMBL" id="AZS50601.1"/>
    </source>
</evidence>
<feature type="region of interest" description="Disordered" evidence="7">
    <location>
        <begin position="82"/>
        <end position="101"/>
    </location>
</feature>
<dbReference type="GO" id="GO:0030527">
    <property type="term" value="F:structural constituent of chromatin"/>
    <property type="evidence" value="ECO:0007669"/>
    <property type="project" value="InterPro"/>
</dbReference>
<proteinExistence type="inferred from homology"/>
<dbReference type="PRINTS" id="PR01727">
    <property type="entry name" value="DNABINDINGHU"/>
</dbReference>
<protein>
    <submittedName>
        <fullName evidence="8">HU family DNA-binding protein</fullName>
    </submittedName>
</protein>
<keyword evidence="5 8" id="KW-0238">DNA-binding</keyword>